<organism evidence="4 5">
    <name type="scientific">Hirschia litorea</name>
    <dbReference type="NCBI Taxonomy" id="1199156"/>
    <lineage>
        <taxon>Bacteria</taxon>
        <taxon>Pseudomonadati</taxon>
        <taxon>Pseudomonadota</taxon>
        <taxon>Alphaproteobacteria</taxon>
        <taxon>Hyphomonadales</taxon>
        <taxon>Hyphomonadaceae</taxon>
        <taxon>Hirschia</taxon>
    </lineage>
</organism>
<feature type="compositionally biased region" description="Low complexity" evidence="1">
    <location>
        <begin position="31"/>
        <end position="42"/>
    </location>
</feature>
<evidence type="ECO:0000256" key="2">
    <source>
        <dbReference type="SAM" id="SignalP"/>
    </source>
</evidence>
<feature type="region of interest" description="Disordered" evidence="1">
    <location>
        <begin position="213"/>
        <end position="237"/>
    </location>
</feature>
<keyword evidence="2" id="KW-0732">Signal</keyword>
<evidence type="ECO:0000313" key="4">
    <source>
        <dbReference type="EMBL" id="MFC7292112.1"/>
    </source>
</evidence>
<dbReference type="SUPFAM" id="SSF47473">
    <property type="entry name" value="EF-hand"/>
    <property type="match status" value="1"/>
</dbReference>
<feature type="signal peptide" evidence="2">
    <location>
        <begin position="1"/>
        <end position="32"/>
    </location>
</feature>
<feature type="compositionally biased region" description="Polar residues" evidence="1">
    <location>
        <begin position="57"/>
        <end position="69"/>
    </location>
</feature>
<dbReference type="Gene3D" id="1.10.238.10">
    <property type="entry name" value="EF-hand"/>
    <property type="match status" value="1"/>
</dbReference>
<dbReference type="InterPro" id="IPR011992">
    <property type="entry name" value="EF-hand-dom_pair"/>
</dbReference>
<dbReference type="EMBL" id="JBHTBR010000005">
    <property type="protein sequence ID" value="MFC7292112.1"/>
    <property type="molecule type" value="Genomic_DNA"/>
</dbReference>
<feature type="chain" id="PRO_5045260652" description="EF-hand domain-containing protein" evidence="2">
    <location>
        <begin position="33"/>
        <end position="237"/>
    </location>
</feature>
<proteinExistence type="predicted"/>
<feature type="compositionally biased region" description="Basic and acidic residues" evidence="1">
    <location>
        <begin position="220"/>
        <end position="237"/>
    </location>
</feature>
<gene>
    <name evidence="4" type="ORF">ACFQS8_10835</name>
</gene>
<dbReference type="RefSeq" id="WP_382167352.1">
    <property type="nucleotide sequence ID" value="NZ_JBHTBR010000005.1"/>
</dbReference>
<feature type="domain" description="EF-hand" evidence="3">
    <location>
        <begin position="127"/>
        <end position="162"/>
    </location>
</feature>
<feature type="region of interest" description="Disordered" evidence="1">
    <location>
        <begin position="31"/>
        <end position="86"/>
    </location>
</feature>
<evidence type="ECO:0000313" key="5">
    <source>
        <dbReference type="Proteomes" id="UP001596492"/>
    </source>
</evidence>
<protein>
    <recommendedName>
        <fullName evidence="3">EF-hand domain-containing protein</fullName>
    </recommendedName>
</protein>
<dbReference type="Proteomes" id="UP001596492">
    <property type="component" value="Unassembled WGS sequence"/>
</dbReference>
<dbReference type="InterPro" id="IPR002048">
    <property type="entry name" value="EF_hand_dom"/>
</dbReference>
<keyword evidence="5" id="KW-1185">Reference proteome</keyword>
<evidence type="ECO:0000256" key="1">
    <source>
        <dbReference type="SAM" id="MobiDB-lite"/>
    </source>
</evidence>
<evidence type="ECO:0000259" key="3">
    <source>
        <dbReference type="PROSITE" id="PS50222"/>
    </source>
</evidence>
<reference evidence="5" key="1">
    <citation type="journal article" date="2019" name="Int. J. Syst. Evol. Microbiol.">
        <title>The Global Catalogue of Microorganisms (GCM) 10K type strain sequencing project: providing services to taxonomists for standard genome sequencing and annotation.</title>
        <authorList>
            <consortium name="The Broad Institute Genomics Platform"/>
            <consortium name="The Broad Institute Genome Sequencing Center for Infectious Disease"/>
            <person name="Wu L."/>
            <person name="Ma J."/>
        </authorList>
    </citation>
    <scope>NUCLEOTIDE SEQUENCE [LARGE SCALE GENOMIC DNA]</scope>
    <source>
        <strain evidence="5">CCUG 51308</strain>
    </source>
</reference>
<dbReference type="PROSITE" id="PS50222">
    <property type="entry name" value="EF_HAND_2"/>
    <property type="match status" value="1"/>
</dbReference>
<sequence length="237" mass="25482">MKTVSKTALFTASLAALSTLMLDSTRMAVAQAAPDAPLQDQVLQTEPDRIAPPETVETAQAETQDTNDTIEAPDPPPPEASTGSVELIPQRVVGRGRDLRGIRIAKPAALLFASFDDDHSLSVTIAEIEANAEAAFARADTSKNGTLSIFEQQDWAEAVGSHDGPLANAVTFDTNIDRQVTLEEFKAGLIRLANSYMTSDETEIQFASMLINPNGKAQKGSKDSHPLRDEEQPKSHN</sequence>
<accession>A0ABW2IMI5</accession>
<comment type="caution">
    <text evidence="4">The sequence shown here is derived from an EMBL/GenBank/DDBJ whole genome shotgun (WGS) entry which is preliminary data.</text>
</comment>
<name>A0ABW2IMI5_9PROT</name>